<keyword evidence="3" id="KW-1185">Reference proteome</keyword>
<comment type="caution">
    <text evidence="2">The sequence shown here is derived from an EMBL/GenBank/DDBJ whole genome shotgun (WGS) entry which is preliminary data.</text>
</comment>
<sequence>MAGSGQAVQVEFDAETMTMLETCAACRQVSVEQLVKAYVEDWLDIDYLESQGRLTRRGIHRDGPITLDEQTRQQTSQNWRDELGITRL</sequence>
<evidence type="ECO:0000313" key="3">
    <source>
        <dbReference type="Proteomes" id="UP000680348"/>
    </source>
</evidence>
<gene>
    <name evidence="2" type="ORF">KEU06_04780</name>
</gene>
<accession>A0A942I203</accession>
<reference evidence="2" key="1">
    <citation type="submission" date="2021-04" db="EMBL/GenBank/DDBJ databases">
        <title>Pseudaminobacter soli sp. nov., isolated from paddy soil contaminated by heavy metals.</title>
        <authorList>
            <person name="Zhang K."/>
        </authorList>
    </citation>
    <scope>NUCLEOTIDE SEQUENCE</scope>
    <source>
        <strain evidence="2">19-2017</strain>
    </source>
</reference>
<evidence type="ECO:0000256" key="1">
    <source>
        <dbReference type="SAM" id="MobiDB-lite"/>
    </source>
</evidence>
<proteinExistence type="predicted"/>
<feature type="compositionally biased region" description="Basic and acidic residues" evidence="1">
    <location>
        <begin position="79"/>
        <end position="88"/>
    </location>
</feature>
<evidence type="ECO:0000313" key="2">
    <source>
        <dbReference type="EMBL" id="MBS3647943.1"/>
    </source>
</evidence>
<dbReference type="EMBL" id="JAGWCR010000002">
    <property type="protein sequence ID" value="MBS3647943.1"/>
    <property type="molecule type" value="Genomic_DNA"/>
</dbReference>
<name>A0A942I203_9HYPH</name>
<protein>
    <submittedName>
        <fullName evidence="2">Uncharacterized protein</fullName>
    </submittedName>
</protein>
<organism evidence="2 3">
    <name type="scientific">Pseudaminobacter soli</name>
    <name type="common">ex Zhang et al. 2022</name>
    <dbReference type="NCBI Taxonomy" id="2831468"/>
    <lineage>
        <taxon>Bacteria</taxon>
        <taxon>Pseudomonadati</taxon>
        <taxon>Pseudomonadota</taxon>
        <taxon>Alphaproteobacteria</taxon>
        <taxon>Hyphomicrobiales</taxon>
        <taxon>Phyllobacteriaceae</taxon>
        <taxon>Pseudaminobacter</taxon>
    </lineage>
</organism>
<dbReference type="RefSeq" id="WP_188253504.1">
    <property type="nucleotide sequence ID" value="NZ_JABVCF010000002.1"/>
</dbReference>
<dbReference type="Proteomes" id="UP000680348">
    <property type="component" value="Unassembled WGS sequence"/>
</dbReference>
<dbReference type="AlphaFoldDB" id="A0A942I203"/>
<feature type="region of interest" description="Disordered" evidence="1">
    <location>
        <begin position="61"/>
        <end position="88"/>
    </location>
</feature>